<evidence type="ECO:0000256" key="5">
    <source>
        <dbReference type="ARBA" id="ARBA00022553"/>
    </source>
</evidence>
<keyword evidence="7" id="KW-0547">Nucleotide-binding</keyword>
<dbReference type="InterPro" id="IPR003661">
    <property type="entry name" value="HisK_dim/P_dom"/>
</dbReference>
<dbReference type="Gene3D" id="1.10.287.130">
    <property type="match status" value="1"/>
</dbReference>
<evidence type="ECO:0000256" key="9">
    <source>
        <dbReference type="ARBA" id="ARBA00022840"/>
    </source>
</evidence>
<dbReference type="NCBIfam" id="NF033792">
    <property type="entry name" value="ActS_PrrB_HisK"/>
    <property type="match status" value="1"/>
</dbReference>
<dbReference type="GO" id="GO:0000155">
    <property type="term" value="F:phosphorelay sensor kinase activity"/>
    <property type="evidence" value="ECO:0007669"/>
    <property type="project" value="InterPro"/>
</dbReference>
<feature type="domain" description="Histidine kinase" evidence="11">
    <location>
        <begin position="221"/>
        <end position="431"/>
    </location>
</feature>
<dbReference type="SMART" id="SM00387">
    <property type="entry name" value="HATPase_c"/>
    <property type="match status" value="1"/>
</dbReference>
<feature type="transmembrane region" description="Helical" evidence="10">
    <location>
        <begin position="54"/>
        <end position="75"/>
    </location>
</feature>
<feature type="transmembrane region" description="Helical" evidence="10">
    <location>
        <begin position="95"/>
        <end position="120"/>
    </location>
</feature>
<dbReference type="PANTHER" id="PTHR44936">
    <property type="entry name" value="SENSOR PROTEIN CREC"/>
    <property type="match status" value="1"/>
</dbReference>
<evidence type="ECO:0000256" key="7">
    <source>
        <dbReference type="ARBA" id="ARBA00022741"/>
    </source>
</evidence>
<dbReference type="InterPro" id="IPR047770">
    <property type="entry name" value="RegB"/>
</dbReference>
<dbReference type="RefSeq" id="WP_075636030.1">
    <property type="nucleotide sequence ID" value="NZ_MKIO01000037.1"/>
</dbReference>
<dbReference type="Pfam" id="PF00512">
    <property type="entry name" value="HisKA"/>
    <property type="match status" value="1"/>
</dbReference>
<keyword evidence="5" id="KW-0597">Phosphoprotein</keyword>
<keyword evidence="10" id="KW-0472">Membrane</keyword>
<evidence type="ECO:0000256" key="8">
    <source>
        <dbReference type="ARBA" id="ARBA00022777"/>
    </source>
</evidence>
<evidence type="ECO:0000256" key="3">
    <source>
        <dbReference type="ARBA" id="ARBA00012438"/>
    </source>
</evidence>
<dbReference type="PANTHER" id="PTHR44936:SF10">
    <property type="entry name" value="SENSOR PROTEIN RSTB"/>
    <property type="match status" value="1"/>
</dbReference>
<comment type="catalytic activity">
    <reaction evidence="1">
        <text>ATP + protein L-histidine = ADP + protein N-phospho-L-histidine.</text>
        <dbReference type="EC" id="2.7.13.3"/>
    </reaction>
</comment>
<proteinExistence type="predicted"/>
<dbReference type="Gene3D" id="3.30.565.10">
    <property type="entry name" value="Histidine kinase-like ATPase, C-terminal domain"/>
    <property type="match status" value="1"/>
</dbReference>
<dbReference type="InterPro" id="IPR036097">
    <property type="entry name" value="HisK_dim/P_sf"/>
</dbReference>
<keyword evidence="6" id="KW-0808">Transferase</keyword>
<feature type="transmembrane region" description="Helical" evidence="10">
    <location>
        <begin position="29"/>
        <end position="47"/>
    </location>
</feature>
<evidence type="ECO:0000256" key="6">
    <source>
        <dbReference type="ARBA" id="ARBA00022679"/>
    </source>
</evidence>
<keyword evidence="9" id="KW-0067">ATP-binding</keyword>
<name>A0A1Q9AGM6_9HYPH</name>
<dbReference type="OrthoDB" id="9785252at2"/>
<keyword evidence="10" id="KW-0812">Transmembrane</keyword>
<dbReference type="AlphaFoldDB" id="A0A1Q9AGM6"/>
<gene>
    <name evidence="12" type="ORF">BJF92_10035</name>
</gene>
<dbReference type="InterPro" id="IPR050980">
    <property type="entry name" value="2C_sensor_his_kinase"/>
</dbReference>
<keyword evidence="8 12" id="KW-0418">Kinase</keyword>
<dbReference type="InterPro" id="IPR036890">
    <property type="entry name" value="HATPase_C_sf"/>
</dbReference>
<dbReference type="InterPro" id="IPR004358">
    <property type="entry name" value="Sig_transdc_His_kin-like_C"/>
</dbReference>
<comment type="subcellular location">
    <subcellularLocation>
        <location evidence="2">Cell membrane</location>
        <topology evidence="2">Multi-pass membrane protein</topology>
    </subcellularLocation>
</comment>
<dbReference type="PROSITE" id="PS50109">
    <property type="entry name" value="HIS_KIN"/>
    <property type="match status" value="1"/>
</dbReference>
<evidence type="ECO:0000259" key="11">
    <source>
        <dbReference type="PROSITE" id="PS50109"/>
    </source>
</evidence>
<accession>A0A1Q9AGM6</accession>
<evidence type="ECO:0000256" key="1">
    <source>
        <dbReference type="ARBA" id="ARBA00000085"/>
    </source>
</evidence>
<protein>
    <recommendedName>
        <fullName evidence="3">histidine kinase</fullName>
        <ecNumber evidence="3">2.7.13.3</ecNumber>
    </recommendedName>
</protein>
<sequence length="438" mass="47142">MQAGPRASDAASFQPANSRTLRLPTIVRLRWLAVSGQATTVLVVAFWMRFPMPLMTAGLLIALLAAANLALPLLYPPAHRLQPRAAFLLLFTDLAQLAALLFITGGIANPFTLLISVPVIISSASQPRNYSIALAGLAIAAVTMLAFSPYPLPWYDGAPPVLPPVLLAGFWVAIVSTILFAAFYTYRVSLEASELAEALAATELVLQREKHLSQLDGLAAAAAHELGTPLATITLVAKEMANELGDDPRFGEDVQLLRSQSERCRDILRQITTLPSQDEAHMNRLPLSSMIEEVIAPHREFGVRITLVEESGRAGEPVGNRNAGILYGLGNLVENAVDFAREEVVVTVRHTAESVTVTIADDGEGYAPEILSRIGDPYVTKRQRDDSAGGLGLGLFIAKTLLERSGATLTFENGGPERPGARVQVIWPRGMLETRTAS</sequence>
<dbReference type="SUPFAM" id="SSF47384">
    <property type="entry name" value="Homodimeric domain of signal transducing histidine kinase"/>
    <property type="match status" value="1"/>
</dbReference>
<evidence type="ECO:0000256" key="2">
    <source>
        <dbReference type="ARBA" id="ARBA00004651"/>
    </source>
</evidence>
<comment type="caution">
    <text evidence="12">The sequence shown here is derived from an EMBL/GenBank/DDBJ whole genome shotgun (WGS) entry which is preliminary data.</text>
</comment>
<keyword evidence="10" id="KW-1133">Transmembrane helix</keyword>
<feature type="transmembrane region" description="Helical" evidence="10">
    <location>
        <begin position="132"/>
        <end position="152"/>
    </location>
</feature>
<evidence type="ECO:0000256" key="4">
    <source>
        <dbReference type="ARBA" id="ARBA00022475"/>
    </source>
</evidence>
<dbReference type="GO" id="GO:0005886">
    <property type="term" value="C:plasma membrane"/>
    <property type="evidence" value="ECO:0007669"/>
    <property type="project" value="UniProtKB-SubCell"/>
</dbReference>
<dbReference type="Proteomes" id="UP000186143">
    <property type="component" value="Unassembled WGS sequence"/>
</dbReference>
<dbReference type="InterPro" id="IPR003594">
    <property type="entry name" value="HATPase_dom"/>
</dbReference>
<evidence type="ECO:0000313" key="12">
    <source>
        <dbReference type="EMBL" id="OLP54089.1"/>
    </source>
</evidence>
<dbReference type="Pfam" id="PF02518">
    <property type="entry name" value="HATPase_c"/>
    <property type="match status" value="1"/>
</dbReference>
<dbReference type="CDD" id="cd00082">
    <property type="entry name" value="HisKA"/>
    <property type="match status" value="1"/>
</dbReference>
<organism evidence="12 13">
    <name type="scientific">Xaviernesmea rhizosphaerae</name>
    <dbReference type="NCBI Taxonomy" id="1672749"/>
    <lineage>
        <taxon>Bacteria</taxon>
        <taxon>Pseudomonadati</taxon>
        <taxon>Pseudomonadota</taxon>
        <taxon>Alphaproteobacteria</taxon>
        <taxon>Hyphomicrobiales</taxon>
        <taxon>Rhizobiaceae</taxon>
        <taxon>Rhizobium/Agrobacterium group</taxon>
        <taxon>Xaviernesmea</taxon>
    </lineage>
</organism>
<dbReference type="PRINTS" id="PR00344">
    <property type="entry name" value="BCTRLSENSOR"/>
</dbReference>
<dbReference type="GO" id="GO:0005524">
    <property type="term" value="F:ATP binding"/>
    <property type="evidence" value="ECO:0007669"/>
    <property type="project" value="UniProtKB-KW"/>
</dbReference>
<keyword evidence="4" id="KW-1003">Cell membrane</keyword>
<dbReference type="SUPFAM" id="SSF55874">
    <property type="entry name" value="ATPase domain of HSP90 chaperone/DNA topoisomerase II/histidine kinase"/>
    <property type="match status" value="1"/>
</dbReference>
<feature type="transmembrane region" description="Helical" evidence="10">
    <location>
        <begin position="164"/>
        <end position="186"/>
    </location>
</feature>
<dbReference type="EMBL" id="MKIO01000037">
    <property type="protein sequence ID" value="OLP54089.1"/>
    <property type="molecule type" value="Genomic_DNA"/>
</dbReference>
<dbReference type="EC" id="2.7.13.3" evidence="3"/>
<reference evidence="12 13" key="1">
    <citation type="submission" date="2016-09" db="EMBL/GenBank/DDBJ databases">
        <title>Rhizobium sp. nov., a novel species isolated from the rice rhizosphere.</title>
        <authorList>
            <person name="Zhao J."/>
            <person name="Zhang X."/>
        </authorList>
    </citation>
    <scope>NUCLEOTIDE SEQUENCE [LARGE SCALE GENOMIC DNA]</scope>
    <source>
        <strain evidence="12 13">MH17</strain>
    </source>
</reference>
<evidence type="ECO:0000256" key="10">
    <source>
        <dbReference type="SAM" id="Phobius"/>
    </source>
</evidence>
<evidence type="ECO:0000313" key="13">
    <source>
        <dbReference type="Proteomes" id="UP000186143"/>
    </source>
</evidence>
<dbReference type="InterPro" id="IPR005467">
    <property type="entry name" value="His_kinase_dom"/>
</dbReference>
<dbReference type="SMART" id="SM00388">
    <property type="entry name" value="HisKA"/>
    <property type="match status" value="1"/>
</dbReference>
<dbReference type="STRING" id="1672749.BJF92_10035"/>